<sequence length="257" mass="29479">MDSIKDQVQKQFLQSGRGYRKSHIHAKGEDLIWLTEEISNRLEDPILALDIATGTGHTAFALTQSARRVVGLDLTPHMLEIAEEEADRQNIPPITWVQGDAENLPFPDRFFDIVTCRIAAHHFPEPIQAFSEACRVLIPGGLFILIDNYAPDAPSAEALLNQIEKRRDPSHFHVPSQKSWCQMLYSSGFSSVHTARTWETPILMPDWFQRAQTPKEDQSWILETLRQAPQHDRDELGFQDTDTPRLMWKKAMWIGQR</sequence>
<evidence type="ECO:0000259" key="1">
    <source>
        <dbReference type="Pfam" id="PF08241"/>
    </source>
</evidence>
<protein>
    <submittedName>
        <fullName evidence="2">Class I SAM-dependent methyltransferase</fullName>
    </submittedName>
</protein>
<dbReference type="GO" id="GO:0008757">
    <property type="term" value="F:S-adenosylmethionine-dependent methyltransferase activity"/>
    <property type="evidence" value="ECO:0007669"/>
    <property type="project" value="InterPro"/>
</dbReference>
<reference evidence="2 3" key="1">
    <citation type="submission" date="2020-01" db="EMBL/GenBank/DDBJ databases">
        <authorList>
            <person name="Gulvik C.A."/>
            <person name="Batra D.G."/>
        </authorList>
    </citation>
    <scope>NUCLEOTIDE SEQUENCE [LARGE SCALE GENOMIC DNA]</scope>
    <source>
        <strain evidence="2 3">W9323</strain>
    </source>
</reference>
<feature type="domain" description="Methyltransferase type 11" evidence="1">
    <location>
        <begin position="49"/>
        <end position="145"/>
    </location>
</feature>
<dbReference type="CDD" id="cd02440">
    <property type="entry name" value="AdoMet_MTases"/>
    <property type="match status" value="1"/>
</dbReference>
<keyword evidence="2" id="KW-0808">Transferase</keyword>
<dbReference type="PANTHER" id="PTHR43591">
    <property type="entry name" value="METHYLTRANSFERASE"/>
    <property type="match status" value="1"/>
</dbReference>
<dbReference type="KEGG" id="kpul:GXN76_11870"/>
<accession>A0A7D4BWT0</accession>
<organism evidence="2 3">
    <name type="scientific">Kroppenstedtia pulmonis</name>
    <dbReference type="NCBI Taxonomy" id="1380685"/>
    <lineage>
        <taxon>Bacteria</taxon>
        <taxon>Bacillati</taxon>
        <taxon>Bacillota</taxon>
        <taxon>Bacilli</taxon>
        <taxon>Bacillales</taxon>
        <taxon>Thermoactinomycetaceae</taxon>
        <taxon>Kroppenstedtia</taxon>
    </lineage>
</organism>
<keyword evidence="3" id="KW-1185">Reference proteome</keyword>
<dbReference type="RefSeq" id="WP_173223418.1">
    <property type="nucleotide sequence ID" value="NZ_CP048104.1"/>
</dbReference>
<dbReference type="PANTHER" id="PTHR43591:SF24">
    <property type="entry name" value="2-METHOXY-6-POLYPRENYL-1,4-BENZOQUINOL METHYLASE, MITOCHONDRIAL"/>
    <property type="match status" value="1"/>
</dbReference>
<keyword evidence="2" id="KW-0489">Methyltransferase</keyword>
<dbReference type="InterPro" id="IPR029063">
    <property type="entry name" value="SAM-dependent_MTases_sf"/>
</dbReference>
<evidence type="ECO:0000313" key="3">
    <source>
        <dbReference type="Proteomes" id="UP000503088"/>
    </source>
</evidence>
<dbReference type="EMBL" id="CP048104">
    <property type="protein sequence ID" value="QKG85093.1"/>
    <property type="molecule type" value="Genomic_DNA"/>
</dbReference>
<proteinExistence type="predicted"/>
<dbReference type="AlphaFoldDB" id="A0A7D4BWT0"/>
<gene>
    <name evidence="2" type="ORF">GXN76_11870</name>
</gene>
<name>A0A7D4BWT0_9BACL</name>
<dbReference type="Pfam" id="PF08241">
    <property type="entry name" value="Methyltransf_11"/>
    <property type="match status" value="1"/>
</dbReference>
<dbReference type="GO" id="GO:0032259">
    <property type="term" value="P:methylation"/>
    <property type="evidence" value="ECO:0007669"/>
    <property type="project" value="UniProtKB-KW"/>
</dbReference>
<dbReference type="Gene3D" id="3.40.50.150">
    <property type="entry name" value="Vaccinia Virus protein VP39"/>
    <property type="match status" value="1"/>
</dbReference>
<dbReference type="Proteomes" id="UP000503088">
    <property type="component" value="Chromosome"/>
</dbReference>
<evidence type="ECO:0000313" key="2">
    <source>
        <dbReference type="EMBL" id="QKG85093.1"/>
    </source>
</evidence>
<dbReference type="InterPro" id="IPR013216">
    <property type="entry name" value="Methyltransf_11"/>
</dbReference>
<dbReference type="SUPFAM" id="SSF53335">
    <property type="entry name" value="S-adenosyl-L-methionine-dependent methyltransferases"/>
    <property type="match status" value="1"/>
</dbReference>